<protein>
    <submittedName>
        <fullName evidence="1">Uncharacterized protein</fullName>
    </submittedName>
</protein>
<dbReference type="EMBL" id="JAHLQI010000004">
    <property type="protein sequence ID" value="MBU5490626.1"/>
    <property type="molecule type" value="Genomic_DNA"/>
</dbReference>
<sequence length="74" mass="8606">MAAEEDARFAGVCLDGHENICPAVTGSPVMRYRYFALLQGSELFRIIGRFLPTDFLLYVRENRDDVCFNWYMSF</sequence>
<proteinExistence type="predicted"/>
<dbReference type="Proteomes" id="UP000783588">
    <property type="component" value="Unassembled WGS sequence"/>
</dbReference>
<evidence type="ECO:0000313" key="1">
    <source>
        <dbReference type="EMBL" id="MBU5490626.1"/>
    </source>
</evidence>
<name>A0ABS6ESF5_9FIRM</name>
<organism evidence="1 2">
    <name type="scientific">Butyricicoccus intestinisimiae</name>
    <dbReference type="NCBI Taxonomy" id="2841509"/>
    <lineage>
        <taxon>Bacteria</taxon>
        <taxon>Bacillati</taxon>
        <taxon>Bacillota</taxon>
        <taxon>Clostridia</taxon>
        <taxon>Eubacteriales</taxon>
        <taxon>Butyricicoccaceae</taxon>
        <taxon>Butyricicoccus</taxon>
    </lineage>
</organism>
<keyword evidence="2" id="KW-1185">Reference proteome</keyword>
<comment type="caution">
    <text evidence="1">The sequence shown here is derived from an EMBL/GenBank/DDBJ whole genome shotgun (WGS) entry which is preliminary data.</text>
</comment>
<evidence type="ECO:0000313" key="2">
    <source>
        <dbReference type="Proteomes" id="UP000783588"/>
    </source>
</evidence>
<accession>A0ABS6ESF5</accession>
<gene>
    <name evidence="1" type="ORF">KQI75_08335</name>
</gene>
<reference evidence="1 2" key="1">
    <citation type="submission" date="2021-06" db="EMBL/GenBank/DDBJ databases">
        <authorList>
            <person name="Sun Q."/>
            <person name="Li D."/>
        </authorList>
    </citation>
    <scope>NUCLEOTIDE SEQUENCE [LARGE SCALE GENOMIC DNA]</scope>
    <source>
        <strain evidence="1 2">MSJd-7</strain>
    </source>
</reference>